<feature type="domain" description="Protein kinase" evidence="8">
    <location>
        <begin position="230"/>
        <end position="506"/>
    </location>
</feature>
<dbReference type="Gene3D" id="1.10.510.10">
    <property type="entry name" value="Transferase(Phosphotransferase) domain 1"/>
    <property type="match status" value="1"/>
</dbReference>
<dbReference type="PANTHER" id="PTHR43289">
    <property type="entry name" value="MITOGEN-ACTIVATED PROTEIN KINASE KINASE KINASE 20-RELATED"/>
    <property type="match status" value="1"/>
</dbReference>
<dbReference type="Pfam" id="PF25816">
    <property type="entry name" value="RamC_N"/>
    <property type="match status" value="1"/>
</dbReference>
<dbReference type="NCBIfam" id="NF038150">
    <property type="entry name" value="lanthi_synth_IV"/>
    <property type="match status" value="1"/>
</dbReference>
<evidence type="ECO:0000256" key="1">
    <source>
        <dbReference type="ARBA" id="ARBA00012513"/>
    </source>
</evidence>
<dbReference type="Pfam" id="PF05147">
    <property type="entry name" value="LANC_like"/>
    <property type="match status" value="1"/>
</dbReference>
<evidence type="ECO:0000313" key="10">
    <source>
        <dbReference type="Proteomes" id="UP000199385"/>
    </source>
</evidence>
<dbReference type="GO" id="GO:0004674">
    <property type="term" value="F:protein serine/threonine kinase activity"/>
    <property type="evidence" value="ECO:0007669"/>
    <property type="project" value="UniProtKB-KW"/>
</dbReference>
<dbReference type="GO" id="GO:0046872">
    <property type="term" value="F:metal ion binding"/>
    <property type="evidence" value="ECO:0007669"/>
    <property type="project" value="UniProtKB-KW"/>
</dbReference>
<feature type="binding site" evidence="7">
    <location>
        <position position="769"/>
    </location>
    <ligand>
        <name>Zn(2+)</name>
        <dbReference type="ChEBI" id="CHEBI:29105"/>
    </ligand>
</feature>
<dbReference type="EC" id="2.7.11.1" evidence="1"/>
<feature type="binding site" evidence="7">
    <location>
        <position position="815"/>
    </location>
    <ligand>
        <name>Zn(2+)</name>
        <dbReference type="ChEBI" id="CHEBI:29105"/>
    </ligand>
</feature>
<gene>
    <name evidence="9" type="ORF">GA0070611_0691</name>
</gene>
<dbReference type="OrthoDB" id="1492512at2"/>
<dbReference type="Pfam" id="PF00069">
    <property type="entry name" value="Pkinase"/>
    <property type="match status" value="1"/>
</dbReference>
<dbReference type="InterPro" id="IPR057929">
    <property type="entry name" value="RamC_N"/>
</dbReference>
<dbReference type="Gene3D" id="1.50.10.20">
    <property type="match status" value="1"/>
</dbReference>
<dbReference type="InterPro" id="IPR000719">
    <property type="entry name" value="Prot_kinase_dom"/>
</dbReference>
<keyword evidence="10" id="KW-1185">Reference proteome</keyword>
<dbReference type="PROSITE" id="PS50011">
    <property type="entry name" value="PROTEIN_KINASE_DOM"/>
    <property type="match status" value="1"/>
</dbReference>
<keyword evidence="5 9" id="KW-0418">Kinase</keyword>
<reference evidence="10" key="1">
    <citation type="submission" date="2016-06" db="EMBL/GenBank/DDBJ databases">
        <authorList>
            <person name="Varghese N."/>
            <person name="Submissions Spin"/>
        </authorList>
    </citation>
    <scope>NUCLEOTIDE SEQUENCE [LARGE SCALE GENOMIC DNA]</scope>
    <source>
        <strain evidence="10">DSM 44815</strain>
    </source>
</reference>
<dbReference type="STRING" id="261654.GA0070611_0691"/>
<evidence type="ECO:0000256" key="2">
    <source>
        <dbReference type="ARBA" id="ARBA00022527"/>
    </source>
</evidence>
<dbReference type="PATRIC" id="fig|261654.4.peg.703"/>
<sequence>MITPPSTTTVGRSEPTVDPMFAAAVRAALRRHGRDSWRLRPAAPWCHVRQDGYRSPVQGWKLHVSATPLSAPVVLTRAADVLVRHGCAFKFAATLGDVERLVSARQDRGGGGKFITAYPSGDVEDLRRLAQELHETTEGLPGPGILSDRRYLPGSLVHYRFGAFTGLTVLGMDGAYDAMLVDPSGGLVRDQRLAHFVAPAWVPRDPFTSDAAGSGAVAGSGAQVVLHDRYVVHRAVRHAYKGGVFRATDTRTGHAAVVKQARAHVGSLLTGGDVRDLLRHEANMLRLLQDTGRTPRFVELFEQQDDLFLVQEEIPGTTLRRWVQQAMTFDGHHWGPPADEVARLADELIELVGLIHARGLVLRDLTPNNVMVEPGGGLRLIDLELLAEPGARVARAFTAGYAAPEQVAAAVHGPACGPEADLYAVGATLMYLVSGAEPRHAPDSPDAPHGRNTERLADHLALIGRHNETARRYTAAILSLVDPEPALRPPLPVLREQLRGAGHAAVAPRPARVDQDRIITDSVGYLLDTMQPDDGARLWPAATAAAGSDPGNVQYGAAGVVAVLTRRYENDPSPALRDALSVASRWICGAVAREPRMLPGLYFGRSGTAWTLLDAATALGDHRLAQHARDLALRTPLRSPNPDVCHGVAGAGLTQLHFWRVTREPEFLTRAVIAADILTAGTDARAEQIVWPIPRDFASVLAGVTHYGFAHGTAGIGSFLLAVGQETGDGRYLDLAVSAAGTLTAAAEGDGDAAYWPSGAGGAPLVHWCSGSSGVGTFLLRAWRQTGDEELLTLVRRAAVAVHRSRWQSGISQCHGLAGDGDYLLDLADELGEDTYRGMAQDLADAMCARQVLRGGRMVLPDETGTEVSAGYGTGLAGSLAFLHRLSRGGPRFWQP</sequence>
<organism evidence="9 10">
    <name type="scientific">Micromonospora auratinigra</name>
    <dbReference type="NCBI Taxonomy" id="261654"/>
    <lineage>
        <taxon>Bacteria</taxon>
        <taxon>Bacillati</taxon>
        <taxon>Actinomycetota</taxon>
        <taxon>Actinomycetes</taxon>
        <taxon>Micromonosporales</taxon>
        <taxon>Micromonosporaceae</taxon>
        <taxon>Micromonospora</taxon>
    </lineage>
</organism>
<evidence type="ECO:0000256" key="5">
    <source>
        <dbReference type="ARBA" id="ARBA00022777"/>
    </source>
</evidence>
<evidence type="ECO:0000313" key="9">
    <source>
        <dbReference type="EMBL" id="SBT38836.1"/>
    </source>
</evidence>
<dbReference type="GO" id="GO:0031179">
    <property type="term" value="P:peptide modification"/>
    <property type="evidence" value="ECO:0007669"/>
    <property type="project" value="InterPro"/>
</dbReference>
<dbReference type="CDD" id="cd04791">
    <property type="entry name" value="LanC_SerThrkinase"/>
    <property type="match status" value="1"/>
</dbReference>
<keyword evidence="7" id="KW-0479">Metal-binding</keyword>
<keyword evidence="6" id="KW-0067">ATP-binding</keyword>
<dbReference type="SMART" id="SM01260">
    <property type="entry name" value="LANC_like"/>
    <property type="match status" value="1"/>
</dbReference>
<dbReference type="AlphaFoldDB" id="A0A1A8Z4Q7"/>
<dbReference type="EMBL" id="LT594323">
    <property type="protein sequence ID" value="SBT38836.1"/>
    <property type="molecule type" value="Genomic_DNA"/>
</dbReference>
<accession>A0A1A8Z4Q7</accession>
<evidence type="ECO:0000256" key="4">
    <source>
        <dbReference type="ARBA" id="ARBA00022741"/>
    </source>
</evidence>
<dbReference type="SUPFAM" id="SSF56112">
    <property type="entry name" value="Protein kinase-like (PK-like)"/>
    <property type="match status" value="1"/>
</dbReference>
<dbReference type="RefSeq" id="WP_091657216.1">
    <property type="nucleotide sequence ID" value="NZ_LT594323.1"/>
</dbReference>
<proteinExistence type="predicted"/>
<evidence type="ECO:0000256" key="3">
    <source>
        <dbReference type="ARBA" id="ARBA00022679"/>
    </source>
</evidence>
<keyword evidence="2" id="KW-0723">Serine/threonine-protein kinase</keyword>
<dbReference type="InterPro" id="IPR011009">
    <property type="entry name" value="Kinase-like_dom_sf"/>
</dbReference>
<protein>
    <recommendedName>
        <fullName evidence="1">non-specific serine/threonine protein kinase</fullName>
        <ecNumber evidence="1">2.7.11.1</ecNumber>
    </recommendedName>
</protein>
<feature type="binding site" evidence="7">
    <location>
        <position position="814"/>
    </location>
    <ligand>
        <name>Zn(2+)</name>
        <dbReference type="ChEBI" id="CHEBI:29105"/>
    </ligand>
</feature>
<keyword evidence="3" id="KW-0808">Transferase</keyword>
<dbReference type="InterPro" id="IPR007822">
    <property type="entry name" value="LANC-like"/>
</dbReference>
<keyword evidence="4" id="KW-0547">Nucleotide-binding</keyword>
<dbReference type="Proteomes" id="UP000199385">
    <property type="component" value="Chromosome I"/>
</dbReference>
<keyword evidence="7" id="KW-0862">Zinc</keyword>
<dbReference type="GO" id="GO:0005524">
    <property type="term" value="F:ATP binding"/>
    <property type="evidence" value="ECO:0007669"/>
    <property type="project" value="UniProtKB-KW"/>
</dbReference>
<evidence type="ECO:0000256" key="7">
    <source>
        <dbReference type="PIRSR" id="PIRSR607822-1"/>
    </source>
</evidence>
<evidence type="ECO:0000259" key="8">
    <source>
        <dbReference type="PROSITE" id="PS50011"/>
    </source>
</evidence>
<dbReference type="SUPFAM" id="SSF158745">
    <property type="entry name" value="LanC-like"/>
    <property type="match status" value="1"/>
</dbReference>
<dbReference type="SMART" id="SM00220">
    <property type="entry name" value="S_TKc"/>
    <property type="match status" value="1"/>
</dbReference>
<name>A0A1A8Z4Q7_9ACTN</name>
<dbReference type="PANTHER" id="PTHR43289:SF6">
    <property type="entry name" value="SERINE_THREONINE-PROTEIN KINASE NEKL-3"/>
    <property type="match status" value="1"/>
</dbReference>
<dbReference type="PRINTS" id="PR01950">
    <property type="entry name" value="LANCSUPER"/>
</dbReference>
<evidence type="ECO:0000256" key="6">
    <source>
        <dbReference type="ARBA" id="ARBA00022840"/>
    </source>
</evidence>
<dbReference type="InterPro" id="IPR058053">
    <property type="entry name" value="RamC_C"/>
</dbReference>